<protein>
    <submittedName>
        <fullName evidence="3">Uncharacterized protein</fullName>
    </submittedName>
</protein>
<proteinExistence type="predicted"/>
<dbReference type="Proteomes" id="UP000786811">
    <property type="component" value="Unassembled WGS sequence"/>
</dbReference>
<feature type="compositionally biased region" description="Basic and acidic residues" evidence="1">
    <location>
        <begin position="94"/>
        <end position="112"/>
    </location>
</feature>
<organism evidence="3 4">
    <name type="scientific">Cotesia congregata</name>
    <name type="common">Parasitoid wasp</name>
    <name type="synonym">Apanteles congregatus</name>
    <dbReference type="NCBI Taxonomy" id="51543"/>
    <lineage>
        <taxon>Eukaryota</taxon>
        <taxon>Metazoa</taxon>
        <taxon>Ecdysozoa</taxon>
        <taxon>Arthropoda</taxon>
        <taxon>Hexapoda</taxon>
        <taxon>Insecta</taxon>
        <taxon>Pterygota</taxon>
        <taxon>Neoptera</taxon>
        <taxon>Endopterygota</taxon>
        <taxon>Hymenoptera</taxon>
        <taxon>Apocrita</taxon>
        <taxon>Ichneumonoidea</taxon>
        <taxon>Braconidae</taxon>
        <taxon>Microgastrinae</taxon>
        <taxon>Cotesia</taxon>
    </lineage>
</organism>
<gene>
    <name evidence="3" type="ORF">HICCMSTLAB_LOCUS10681</name>
</gene>
<feature type="region of interest" description="Disordered" evidence="1">
    <location>
        <begin position="90"/>
        <end position="112"/>
    </location>
</feature>
<evidence type="ECO:0000313" key="4">
    <source>
        <dbReference type="Proteomes" id="UP000786811"/>
    </source>
</evidence>
<sequence>MTVVYITILLIFIDSSVGFHHSNDLEEQLMEQEKTIQTLLRLLQQPCYLINPRQTRHHIPGSILPMTIHQKKADAGIKRNKYRPWRRNPIFRFGSDRKTGKSSDSKSIESVKKVSSDPEFDNDFYRALSKILKMEINRRPELKKVIGDDIKKINIGKSEI</sequence>
<evidence type="ECO:0000256" key="1">
    <source>
        <dbReference type="SAM" id="MobiDB-lite"/>
    </source>
</evidence>
<keyword evidence="4" id="KW-1185">Reference proteome</keyword>
<evidence type="ECO:0000313" key="3">
    <source>
        <dbReference type="EMBL" id="CAG5101780.1"/>
    </source>
</evidence>
<dbReference type="AlphaFoldDB" id="A0A8J2HPR3"/>
<comment type="caution">
    <text evidence="3">The sequence shown here is derived from an EMBL/GenBank/DDBJ whole genome shotgun (WGS) entry which is preliminary data.</text>
</comment>
<dbReference type="EMBL" id="CAJNRD030001123">
    <property type="protein sequence ID" value="CAG5101780.1"/>
    <property type="molecule type" value="Genomic_DNA"/>
</dbReference>
<feature type="signal peptide" evidence="2">
    <location>
        <begin position="1"/>
        <end position="18"/>
    </location>
</feature>
<feature type="chain" id="PRO_5035245995" evidence="2">
    <location>
        <begin position="19"/>
        <end position="160"/>
    </location>
</feature>
<keyword evidence="2" id="KW-0732">Signal</keyword>
<reference evidence="3" key="1">
    <citation type="submission" date="2021-04" db="EMBL/GenBank/DDBJ databases">
        <authorList>
            <person name="Chebbi M.A.C M."/>
        </authorList>
    </citation>
    <scope>NUCLEOTIDE SEQUENCE</scope>
</reference>
<name>A0A8J2HPR3_COTCN</name>
<accession>A0A8J2HPR3</accession>
<evidence type="ECO:0000256" key="2">
    <source>
        <dbReference type="SAM" id="SignalP"/>
    </source>
</evidence>